<keyword evidence="6" id="KW-1185">Reference proteome</keyword>
<dbReference type="CDD" id="cd07106">
    <property type="entry name" value="ALDH_AldA-AAD23400"/>
    <property type="match status" value="1"/>
</dbReference>
<feature type="active site" evidence="2">
    <location>
        <position position="244"/>
    </location>
</feature>
<dbReference type="Pfam" id="PF00171">
    <property type="entry name" value="Aldedh"/>
    <property type="match status" value="1"/>
</dbReference>
<dbReference type="Proteomes" id="UP001589862">
    <property type="component" value="Unassembled WGS sequence"/>
</dbReference>
<dbReference type="Gene3D" id="3.40.309.10">
    <property type="entry name" value="Aldehyde Dehydrogenase, Chain A, domain 2"/>
    <property type="match status" value="1"/>
</dbReference>
<evidence type="ECO:0000313" key="5">
    <source>
        <dbReference type="EMBL" id="MFC0581267.1"/>
    </source>
</evidence>
<dbReference type="InterPro" id="IPR015590">
    <property type="entry name" value="Aldehyde_DH_dom"/>
</dbReference>
<dbReference type="PROSITE" id="PS00070">
    <property type="entry name" value="ALDEHYDE_DEHYDR_CYS"/>
    <property type="match status" value="1"/>
</dbReference>
<protein>
    <submittedName>
        <fullName evidence="5">Aldehyde dehydrogenase family protein</fullName>
    </submittedName>
</protein>
<evidence type="ECO:0000256" key="2">
    <source>
        <dbReference type="PROSITE-ProRule" id="PRU10007"/>
    </source>
</evidence>
<dbReference type="InterPro" id="IPR016160">
    <property type="entry name" value="Ald_DH_CS_CYS"/>
</dbReference>
<organism evidence="5 6">
    <name type="scientific">Micrococcoides hystricis</name>
    <dbReference type="NCBI Taxonomy" id="1572761"/>
    <lineage>
        <taxon>Bacteria</taxon>
        <taxon>Bacillati</taxon>
        <taxon>Actinomycetota</taxon>
        <taxon>Actinomycetes</taxon>
        <taxon>Micrococcales</taxon>
        <taxon>Micrococcaceae</taxon>
        <taxon>Micrococcoides</taxon>
    </lineage>
</organism>
<keyword evidence="1 3" id="KW-0560">Oxidoreductase</keyword>
<dbReference type="PANTHER" id="PTHR11699">
    <property type="entry name" value="ALDEHYDE DEHYDROGENASE-RELATED"/>
    <property type="match status" value="1"/>
</dbReference>
<evidence type="ECO:0000256" key="1">
    <source>
        <dbReference type="ARBA" id="ARBA00023002"/>
    </source>
</evidence>
<sequence>MKTYQELLDAVTANEGKTEDVIDPATGELIGKAPVQDIPDLEAAIDKAEAAQKKWAALPDAERSAYLHKAADAIEESAEALAELLSREQGKPLNGPNARFEVGGCVAWLRAAADTPLPKEVLVDDGETYAEMHYRPIGVVGAITPWNWPMMIAIWQIAPSLRMGNTVVAKPAATTALSGLALVAVMNQVLPEGVLNVVTGPGSTVGDALSRHPKIGKVMFTGSTPVGKQIIEASADNITRLTLELGGNDAGIVLPDANPQEIAEGLFWGAFINTGQTCAALKRLYVHDSIYDEVVENLVEFAKNVPMGVGLEEDNVLGPLQNRKQYETVDRLVEAAKASGARVVLGGNPDHDAKGNFYPTTIIADIDPHNDLVVEEQFGPALPVIRYSDLDQVIEWANELEFGLGASVWTSDREKGQELASRIVAGTVWINSHGGLHPMVPFGGAKQSGYGREFGVEGLKAVAEPQVVSG</sequence>
<dbReference type="InterPro" id="IPR044086">
    <property type="entry name" value="LUC3-like"/>
</dbReference>
<dbReference type="InterPro" id="IPR016162">
    <property type="entry name" value="Ald_DH_N"/>
</dbReference>
<dbReference type="RefSeq" id="WP_377457957.1">
    <property type="nucleotide sequence ID" value="NZ_JBHLUB010000002.1"/>
</dbReference>
<dbReference type="InterPro" id="IPR016163">
    <property type="entry name" value="Ald_DH_C"/>
</dbReference>
<evidence type="ECO:0000313" key="6">
    <source>
        <dbReference type="Proteomes" id="UP001589862"/>
    </source>
</evidence>
<dbReference type="InterPro" id="IPR016161">
    <property type="entry name" value="Ald_DH/histidinol_DH"/>
</dbReference>
<name>A0ABV6PA42_9MICC</name>
<proteinExistence type="inferred from homology"/>
<dbReference type="SUPFAM" id="SSF53720">
    <property type="entry name" value="ALDH-like"/>
    <property type="match status" value="1"/>
</dbReference>
<dbReference type="PROSITE" id="PS00687">
    <property type="entry name" value="ALDEHYDE_DEHYDR_GLU"/>
    <property type="match status" value="1"/>
</dbReference>
<dbReference type="InterPro" id="IPR029510">
    <property type="entry name" value="Ald_DH_CS_GLU"/>
</dbReference>
<evidence type="ECO:0000259" key="4">
    <source>
        <dbReference type="Pfam" id="PF00171"/>
    </source>
</evidence>
<comment type="similarity">
    <text evidence="3">Belongs to the aldehyde dehydrogenase family.</text>
</comment>
<gene>
    <name evidence="5" type="ORF">ACFFFR_02530</name>
</gene>
<dbReference type="EMBL" id="JBHLUB010000002">
    <property type="protein sequence ID" value="MFC0581267.1"/>
    <property type="molecule type" value="Genomic_DNA"/>
</dbReference>
<comment type="caution">
    <text evidence="5">The sequence shown here is derived from an EMBL/GenBank/DDBJ whole genome shotgun (WGS) entry which is preliminary data.</text>
</comment>
<evidence type="ECO:0000256" key="3">
    <source>
        <dbReference type="RuleBase" id="RU003345"/>
    </source>
</evidence>
<feature type="domain" description="Aldehyde dehydrogenase" evidence="4">
    <location>
        <begin position="14"/>
        <end position="467"/>
    </location>
</feature>
<reference evidence="5 6" key="1">
    <citation type="submission" date="2024-09" db="EMBL/GenBank/DDBJ databases">
        <authorList>
            <person name="Sun Q."/>
            <person name="Mori K."/>
        </authorList>
    </citation>
    <scope>NUCLEOTIDE SEQUENCE [LARGE SCALE GENOMIC DNA]</scope>
    <source>
        <strain evidence="5 6">NCAIM B.02604</strain>
    </source>
</reference>
<dbReference type="Gene3D" id="3.40.605.10">
    <property type="entry name" value="Aldehyde Dehydrogenase, Chain A, domain 1"/>
    <property type="match status" value="1"/>
</dbReference>
<accession>A0ABV6PA42</accession>